<dbReference type="Proteomes" id="UP000054538">
    <property type="component" value="Unassembled WGS sequence"/>
</dbReference>
<evidence type="ECO:0000256" key="1">
    <source>
        <dbReference type="PROSITE-ProRule" id="PRU00042"/>
    </source>
</evidence>
<feature type="compositionally biased region" description="Low complexity" evidence="2">
    <location>
        <begin position="215"/>
        <end position="233"/>
    </location>
</feature>
<sequence>MKSVLYFSSSMSDQFSYYTQRDDMTQIPPLPPFSISDDPNDHFQLPAHQWPQESSTQRLSRSQGHLTVNTWPPRAQSDVIPRALTYPTTFRTSHQDTRNHLTFHSGDSRNFVHSPPLIPANHFDAVVMPPFNNVLPHSGHYGPSLDFAHGGSTPEHTHSNPVIASGLPVPRSVSYMWDHPLSHPEVGFQRSPMVHPSPQLNQCFPEVDYVDNSNSHFYSSPPSSGDDGQPASPAEMWNGTPYQPNAPFMQSQPLVFTVPLSVVEFPSHPGSDDHFFQCLWNQCGTWITADKDALKWHFQHRHGVSLNNTSAVTSCGWSGCAMPLQMGSLHRHIEGHLRLQWKCSVCEKPYTRPDSVINHVRRHQDPCQAARAASIPSVMAYRAEINEGGLVTLSKVRQI</sequence>
<dbReference type="STRING" id="930991.A0A0D0DXI0"/>
<feature type="domain" description="C2H2-type" evidence="3">
    <location>
        <begin position="341"/>
        <end position="363"/>
    </location>
</feature>
<evidence type="ECO:0000256" key="2">
    <source>
        <dbReference type="SAM" id="MobiDB-lite"/>
    </source>
</evidence>
<keyword evidence="1" id="KW-0862">Zinc</keyword>
<dbReference type="PROSITE" id="PS50157">
    <property type="entry name" value="ZINC_FINGER_C2H2_2"/>
    <property type="match status" value="1"/>
</dbReference>
<dbReference type="SMART" id="SM00355">
    <property type="entry name" value="ZnF_C2H2"/>
    <property type="match status" value="3"/>
</dbReference>
<evidence type="ECO:0000313" key="4">
    <source>
        <dbReference type="EMBL" id="KIK94781.1"/>
    </source>
</evidence>
<organism evidence="4 5">
    <name type="scientific">Paxillus rubicundulus Ve08.2h10</name>
    <dbReference type="NCBI Taxonomy" id="930991"/>
    <lineage>
        <taxon>Eukaryota</taxon>
        <taxon>Fungi</taxon>
        <taxon>Dikarya</taxon>
        <taxon>Basidiomycota</taxon>
        <taxon>Agaricomycotina</taxon>
        <taxon>Agaricomycetes</taxon>
        <taxon>Agaricomycetidae</taxon>
        <taxon>Boletales</taxon>
        <taxon>Paxilineae</taxon>
        <taxon>Paxillaceae</taxon>
        <taxon>Paxillus</taxon>
    </lineage>
</organism>
<dbReference type="EMBL" id="KN825084">
    <property type="protein sequence ID" value="KIK94781.1"/>
    <property type="molecule type" value="Genomic_DNA"/>
</dbReference>
<keyword evidence="5" id="KW-1185">Reference proteome</keyword>
<dbReference type="AlphaFoldDB" id="A0A0D0DXI0"/>
<proteinExistence type="predicted"/>
<feature type="region of interest" description="Disordered" evidence="2">
    <location>
        <begin position="215"/>
        <end position="243"/>
    </location>
</feature>
<reference evidence="4 5" key="1">
    <citation type="submission" date="2014-04" db="EMBL/GenBank/DDBJ databases">
        <authorList>
            <consortium name="DOE Joint Genome Institute"/>
            <person name="Kuo A."/>
            <person name="Kohler A."/>
            <person name="Jargeat P."/>
            <person name="Nagy L.G."/>
            <person name="Floudas D."/>
            <person name="Copeland A."/>
            <person name="Barry K.W."/>
            <person name="Cichocki N."/>
            <person name="Veneault-Fourrey C."/>
            <person name="LaButti K."/>
            <person name="Lindquist E.A."/>
            <person name="Lipzen A."/>
            <person name="Lundell T."/>
            <person name="Morin E."/>
            <person name="Murat C."/>
            <person name="Sun H."/>
            <person name="Tunlid A."/>
            <person name="Henrissat B."/>
            <person name="Grigoriev I.V."/>
            <person name="Hibbett D.S."/>
            <person name="Martin F."/>
            <person name="Nordberg H.P."/>
            <person name="Cantor M.N."/>
            <person name="Hua S.X."/>
        </authorList>
    </citation>
    <scope>NUCLEOTIDE SEQUENCE [LARGE SCALE GENOMIC DNA]</scope>
    <source>
        <strain evidence="4 5">Ve08.2h10</strain>
    </source>
</reference>
<protein>
    <recommendedName>
        <fullName evidence="3">C2H2-type domain-containing protein</fullName>
    </recommendedName>
</protein>
<evidence type="ECO:0000313" key="5">
    <source>
        <dbReference type="Proteomes" id="UP000054538"/>
    </source>
</evidence>
<name>A0A0D0DXI0_9AGAM</name>
<dbReference type="PROSITE" id="PS00028">
    <property type="entry name" value="ZINC_FINGER_C2H2_1"/>
    <property type="match status" value="1"/>
</dbReference>
<keyword evidence="1" id="KW-0863">Zinc-finger</keyword>
<dbReference type="OrthoDB" id="2665661at2759"/>
<keyword evidence="1" id="KW-0479">Metal-binding</keyword>
<dbReference type="InParanoid" id="A0A0D0DXI0"/>
<dbReference type="Gene3D" id="3.30.160.60">
    <property type="entry name" value="Classic Zinc Finger"/>
    <property type="match status" value="1"/>
</dbReference>
<reference evidence="5" key="2">
    <citation type="submission" date="2015-01" db="EMBL/GenBank/DDBJ databases">
        <title>Evolutionary Origins and Diversification of the Mycorrhizal Mutualists.</title>
        <authorList>
            <consortium name="DOE Joint Genome Institute"/>
            <consortium name="Mycorrhizal Genomics Consortium"/>
            <person name="Kohler A."/>
            <person name="Kuo A."/>
            <person name="Nagy L.G."/>
            <person name="Floudas D."/>
            <person name="Copeland A."/>
            <person name="Barry K.W."/>
            <person name="Cichocki N."/>
            <person name="Veneault-Fourrey C."/>
            <person name="LaButti K."/>
            <person name="Lindquist E.A."/>
            <person name="Lipzen A."/>
            <person name="Lundell T."/>
            <person name="Morin E."/>
            <person name="Murat C."/>
            <person name="Riley R."/>
            <person name="Ohm R."/>
            <person name="Sun H."/>
            <person name="Tunlid A."/>
            <person name="Henrissat B."/>
            <person name="Grigoriev I.V."/>
            <person name="Hibbett D.S."/>
            <person name="Martin F."/>
        </authorList>
    </citation>
    <scope>NUCLEOTIDE SEQUENCE [LARGE SCALE GENOMIC DNA]</scope>
    <source>
        <strain evidence="5">Ve08.2h10</strain>
    </source>
</reference>
<evidence type="ECO:0000259" key="3">
    <source>
        <dbReference type="PROSITE" id="PS50157"/>
    </source>
</evidence>
<dbReference type="HOGENOM" id="CLU_708049_0_0_1"/>
<dbReference type="InterPro" id="IPR013087">
    <property type="entry name" value="Znf_C2H2_type"/>
</dbReference>
<dbReference type="GO" id="GO:0008270">
    <property type="term" value="F:zinc ion binding"/>
    <property type="evidence" value="ECO:0007669"/>
    <property type="project" value="UniProtKB-KW"/>
</dbReference>
<accession>A0A0D0DXI0</accession>
<gene>
    <name evidence="4" type="ORF">PAXRUDRAFT_426097</name>
</gene>